<feature type="domain" description="Reverse transcriptase" evidence="1">
    <location>
        <begin position="44"/>
        <end position="296"/>
    </location>
</feature>
<dbReference type="EnsemblMetazoa" id="XM_038219729.1">
    <property type="protein sequence ID" value="XP_038075657.1"/>
    <property type="gene ID" value="LOC119743326"/>
</dbReference>
<organism evidence="2 3">
    <name type="scientific">Patiria miniata</name>
    <name type="common">Bat star</name>
    <name type="synonym">Asterina miniata</name>
    <dbReference type="NCBI Taxonomy" id="46514"/>
    <lineage>
        <taxon>Eukaryota</taxon>
        <taxon>Metazoa</taxon>
        <taxon>Echinodermata</taxon>
        <taxon>Eleutherozoa</taxon>
        <taxon>Asterozoa</taxon>
        <taxon>Asteroidea</taxon>
        <taxon>Valvatacea</taxon>
        <taxon>Valvatida</taxon>
        <taxon>Asterinidae</taxon>
        <taxon>Patiria</taxon>
    </lineage>
</organism>
<dbReference type="InterPro" id="IPR058912">
    <property type="entry name" value="HTH_animal"/>
</dbReference>
<dbReference type="Pfam" id="PF00078">
    <property type="entry name" value="RVT_1"/>
    <property type="match status" value="1"/>
</dbReference>
<evidence type="ECO:0000313" key="3">
    <source>
        <dbReference type="Proteomes" id="UP000887568"/>
    </source>
</evidence>
<dbReference type="OMA" id="NENYFIC"/>
<evidence type="ECO:0000259" key="1">
    <source>
        <dbReference type="PROSITE" id="PS50878"/>
    </source>
</evidence>
<dbReference type="PANTHER" id="PTHR21301:SF10">
    <property type="entry name" value="REVERSE TRANSCRIPTASE DOMAIN-CONTAINING PROTEIN"/>
    <property type="match status" value="1"/>
</dbReference>
<dbReference type="GeneID" id="119743326"/>
<dbReference type="InterPro" id="IPR000477">
    <property type="entry name" value="RT_dom"/>
</dbReference>
<dbReference type="Pfam" id="PF26215">
    <property type="entry name" value="HTH_animal"/>
    <property type="match status" value="1"/>
</dbReference>
<dbReference type="PROSITE" id="PS50878">
    <property type="entry name" value="RT_POL"/>
    <property type="match status" value="1"/>
</dbReference>
<dbReference type="Proteomes" id="UP000887568">
    <property type="component" value="Unplaced"/>
</dbReference>
<proteinExistence type="predicted"/>
<dbReference type="PANTHER" id="PTHR21301">
    <property type="entry name" value="REVERSE TRANSCRIPTASE"/>
    <property type="match status" value="1"/>
</dbReference>
<accession>A0A914BJN2</accession>
<sequence>MTRRNGKIGRLVAKQQQYRQRRFKRNIPPEAEQSAPPSTVINLSSSTLSDSEHSLLSKGLNFCPTPPTASIREEREALKTLRARKDIIIKPADKGSAAVVMGRQQYIDEAMRQLNNQTNYKPLDTDPTGIQNQVPNTAIIGTFDVSSLYTNIPQDEGIAACSSALAKSSHDSPPISDIVSLMNHVLTKNNFSFMGKNFLQVHGTAMGTRMAPSMACLFMSQLEQRMLASAPCRPWVWWRYIDDIFFIWTSDGSSLTAFINHINSFHRTIKFTTEYSTKDTHFLDVKVLKTDDGLITDLLVKPPDKHQYLHSTSCHPRHCKTSIAYSQALRLRRICSKDSDFIHHSQELKKHLVSRGHSSLAVHRAIQKVKARSRESVLSKRPV</sequence>
<protein>
    <recommendedName>
        <fullName evidence="1">Reverse transcriptase domain-containing protein</fullName>
    </recommendedName>
</protein>
<name>A0A914BJN2_PATMI</name>
<reference evidence="2" key="1">
    <citation type="submission" date="2022-11" db="UniProtKB">
        <authorList>
            <consortium name="EnsemblMetazoa"/>
        </authorList>
    </citation>
    <scope>IDENTIFICATION</scope>
</reference>
<dbReference type="OrthoDB" id="6137369at2759"/>
<evidence type="ECO:0000313" key="2">
    <source>
        <dbReference type="EnsemblMetazoa" id="XP_038075657.1"/>
    </source>
</evidence>
<keyword evidence="3" id="KW-1185">Reference proteome</keyword>
<dbReference type="AlphaFoldDB" id="A0A914BJN2"/>
<dbReference type="RefSeq" id="XP_038075657.1">
    <property type="nucleotide sequence ID" value="XM_038219729.1"/>
</dbReference>